<sequence length="348" mass="37838">MSIATDTPLLTLFRPFELGHLHWPAQGGGLLIGARDGWPLHQRSLPDLVCESSFKPDVDALLRSGLAVREPEDTRYPLVMVLPPRQREHARATLARALDRVAPGGVLLACQANDEGAKSGEADLRKLAGPIESLAKHHCRVYWARAETGSDPALLAEWRELDAPRPILDGRFHSRPGLFAWDRVDPASRLLVEQLPDDLAGAAADLGAGYGYLSASLLQRCVGIHSLDLFEAEARALPLAEKNLEAHAGRVAITPHWHDVIQGVPGRYDVIVCNPPFHTQRAGDRPDIGRRFIAAAAASLNPGGQLWLVANRHLPYEAELAQGFDSLRTVCQRDGFKVVQARRAGGGG</sequence>
<evidence type="ECO:0000256" key="3">
    <source>
        <dbReference type="ARBA" id="ARBA00022603"/>
    </source>
</evidence>
<dbReference type="PROSITE" id="PS00092">
    <property type="entry name" value="N6_MTASE"/>
    <property type="match status" value="1"/>
</dbReference>
<keyword evidence="4" id="KW-0808">Transferase</keyword>
<dbReference type="GO" id="GO:0032259">
    <property type="term" value="P:methylation"/>
    <property type="evidence" value="ECO:0007669"/>
    <property type="project" value="UniProtKB-KW"/>
</dbReference>
<dbReference type="InterPro" id="IPR007848">
    <property type="entry name" value="Small_mtfrase_dom"/>
</dbReference>
<keyword evidence="1" id="KW-0963">Cytoplasm</keyword>
<gene>
    <name evidence="7" type="ORF">M0G41_09845</name>
</gene>
<keyword evidence="3 7" id="KW-0489">Methyltransferase</keyword>
<name>A0ABT0GHF9_9GAMM</name>
<proteinExistence type="predicted"/>
<reference evidence="7" key="1">
    <citation type="submission" date="2022-04" db="EMBL/GenBank/DDBJ databases">
        <title>Lysobacter sp. CAU 1642 isolated from sea sand.</title>
        <authorList>
            <person name="Kim W."/>
        </authorList>
    </citation>
    <scope>NUCLEOTIDE SEQUENCE</scope>
    <source>
        <strain evidence="7">CAU 1642</strain>
    </source>
</reference>
<comment type="caution">
    <text evidence="7">The sequence shown here is derived from an EMBL/GenBank/DDBJ whole genome shotgun (WGS) entry which is preliminary data.</text>
</comment>
<accession>A0ABT0GHF9</accession>
<dbReference type="Proteomes" id="UP001431449">
    <property type="component" value="Unassembled WGS sequence"/>
</dbReference>
<dbReference type="InterPro" id="IPR046977">
    <property type="entry name" value="RsmC/RlmG"/>
</dbReference>
<dbReference type="Gene3D" id="3.40.50.150">
    <property type="entry name" value="Vaccinia Virus protein VP39"/>
    <property type="match status" value="2"/>
</dbReference>
<feature type="domain" description="Methyltransferase small" evidence="6">
    <location>
        <begin position="171"/>
        <end position="339"/>
    </location>
</feature>
<dbReference type="CDD" id="cd02440">
    <property type="entry name" value="AdoMet_MTases"/>
    <property type="match status" value="1"/>
</dbReference>
<keyword evidence="2" id="KW-0698">rRNA processing</keyword>
<dbReference type="RefSeq" id="WP_248208929.1">
    <property type="nucleotide sequence ID" value="NZ_JALNMH010000007.1"/>
</dbReference>
<keyword evidence="8" id="KW-1185">Reference proteome</keyword>
<dbReference type="InterPro" id="IPR002052">
    <property type="entry name" value="DNA_methylase_N6_adenine_CS"/>
</dbReference>
<dbReference type="InterPro" id="IPR029063">
    <property type="entry name" value="SAM-dependent_MTases_sf"/>
</dbReference>
<dbReference type="EMBL" id="JALNMH010000007">
    <property type="protein sequence ID" value="MCK7593973.1"/>
    <property type="molecule type" value="Genomic_DNA"/>
</dbReference>
<evidence type="ECO:0000256" key="4">
    <source>
        <dbReference type="ARBA" id="ARBA00022679"/>
    </source>
</evidence>
<keyword evidence="5" id="KW-0949">S-adenosyl-L-methionine</keyword>
<evidence type="ECO:0000256" key="5">
    <source>
        <dbReference type="ARBA" id="ARBA00022691"/>
    </source>
</evidence>
<evidence type="ECO:0000259" key="6">
    <source>
        <dbReference type="Pfam" id="PF05175"/>
    </source>
</evidence>
<dbReference type="Pfam" id="PF05175">
    <property type="entry name" value="MTS"/>
    <property type="match status" value="1"/>
</dbReference>
<evidence type="ECO:0000256" key="2">
    <source>
        <dbReference type="ARBA" id="ARBA00022552"/>
    </source>
</evidence>
<dbReference type="PANTHER" id="PTHR47816">
    <property type="entry name" value="RIBOSOMAL RNA SMALL SUBUNIT METHYLTRANSFERASE C"/>
    <property type="match status" value="1"/>
</dbReference>
<protein>
    <submittedName>
        <fullName evidence="7">Class I SAM-dependent methyltransferase</fullName>
    </submittedName>
</protein>
<dbReference type="SUPFAM" id="SSF53335">
    <property type="entry name" value="S-adenosyl-L-methionine-dependent methyltransferases"/>
    <property type="match status" value="1"/>
</dbReference>
<evidence type="ECO:0000256" key="1">
    <source>
        <dbReference type="ARBA" id="ARBA00022490"/>
    </source>
</evidence>
<dbReference type="GO" id="GO:0008168">
    <property type="term" value="F:methyltransferase activity"/>
    <property type="evidence" value="ECO:0007669"/>
    <property type="project" value="UniProtKB-KW"/>
</dbReference>
<evidence type="ECO:0000313" key="8">
    <source>
        <dbReference type="Proteomes" id="UP001431449"/>
    </source>
</evidence>
<organism evidence="7 8">
    <name type="scientific">Pseudomarimonas salicorniae</name>
    <dbReference type="NCBI Taxonomy" id="2933270"/>
    <lineage>
        <taxon>Bacteria</taxon>
        <taxon>Pseudomonadati</taxon>
        <taxon>Pseudomonadota</taxon>
        <taxon>Gammaproteobacteria</taxon>
        <taxon>Lysobacterales</taxon>
        <taxon>Lysobacteraceae</taxon>
        <taxon>Pseudomarimonas</taxon>
    </lineage>
</organism>
<dbReference type="PANTHER" id="PTHR47816:SF4">
    <property type="entry name" value="RIBOSOMAL RNA SMALL SUBUNIT METHYLTRANSFERASE C"/>
    <property type="match status" value="1"/>
</dbReference>
<evidence type="ECO:0000313" key="7">
    <source>
        <dbReference type="EMBL" id="MCK7593973.1"/>
    </source>
</evidence>